<dbReference type="OrthoDB" id="311268at2157"/>
<protein>
    <submittedName>
        <fullName evidence="1">Uncharacterized protein</fullName>
    </submittedName>
</protein>
<organism evidence="1 2">
    <name type="scientific">Natrarchaeobaculum aegyptiacum</name>
    <dbReference type="NCBI Taxonomy" id="745377"/>
    <lineage>
        <taxon>Archaea</taxon>
        <taxon>Methanobacteriati</taxon>
        <taxon>Methanobacteriota</taxon>
        <taxon>Stenosarchaea group</taxon>
        <taxon>Halobacteria</taxon>
        <taxon>Halobacteriales</taxon>
        <taxon>Natrialbaceae</taxon>
        <taxon>Natrarchaeobaculum</taxon>
    </lineage>
</organism>
<dbReference type="EMBL" id="CP019893">
    <property type="protein sequence ID" value="ARS88655.1"/>
    <property type="molecule type" value="Genomic_DNA"/>
</dbReference>
<sequence>MSDDVATVTLTIDADDDTTDEVEVPAGLLELVAEGDQETAEIVGDVVALSFASRAHHVVHHGHGHGDDGDLEAQEQTMMDLFEERFGVTFGEATGHQH</sequence>
<dbReference type="KEGG" id="naj:B1756_02035"/>
<dbReference type="RefSeq" id="WP_086887038.1">
    <property type="nucleotide sequence ID" value="NZ_CP019893.1"/>
</dbReference>
<name>A0A2Z2HRH7_9EURY</name>
<accession>A0A2Z2HRH7</accession>
<dbReference type="AlphaFoldDB" id="A0A2Z2HRH7"/>
<proteinExistence type="predicted"/>
<evidence type="ECO:0000313" key="1">
    <source>
        <dbReference type="EMBL" id="ARS88655.1"/>
    </source>
</evidence>
<dbReference type="GeneID" id="32892820"/>
<evidence type="ECO:0000313" key="2">
    <source>
        <dbReference type="Proteomes" id="UP000250088"/>
    </source>
</evidence>
<dbReference type="Pfam" id="PF24411">
    <property type="entry name" value="DUF7545"/>
    <property type="match status" value="1"/>
</dbReference>
<dbReference type="InterPro" id="IPR055967">
    <property type="entry name" value="DUF7545"/>
</dbReference>
<keyword evidence="2" id="KW-1185">Reference proteome</keyword>
<reference evidence="2" key="1">
    <citation type="submission" date="2017-02" db="EMBL/GenBank/DDBJ databases">
        <title>Natronthermophilus aegyptiacus gen. nov.,sp. nov., an aerobic, extremely halophilic alkalithermophilic archaeon isolated from the athalassohaline Wadi An Natrun, Egypt.</title>
        <authorList>
            <person name="Zhao B."/>
        </authorList>
    </citation>
    <scope>NUCLEOTIDE SEQUENCE [LARGE SCALE GENOMIC DNA]</scope>
    <source>
        <strain evidence="2">JW/NM-HA 15</strain>
    </source>
</reference>
<dbReference type="Proteomes" id="UP000250088">
    <property type="component" value="Chromosome"/>
</dbReference>
<gene>
    <name evidence="1" type="ORF">B1756_02035</name>
</gene>